<dbReference type="Proteomes" id="UP000631670">
    <property type="component" value="Unassembled WGS sequence"/>
</dbReference>
<reference evidence="1 2" key="1">
    <citation type="submission" date="2020-10" db="EMBL/GenBank/DDBJ databases">
        <title>Sequencing the genomes of 1000 actinobacteria strains.</title>
        <authorList>
            <person name="Klenk H.-P."/>
        </authorList>
    </citation>
    <scope>NUCLEOTIDE SEQUENCE [LARGE SCALE GENOMIC DNA]</scope>
    <source>
        <strain evidence="1 2">DSM 44653</strain>
    </source>
</reference>
<protein>
    <recommendedName>
        <fullName evidence="3">DUF4192 domain-containing protein</fullName>
    </recommendedName>
</protein>
<dbReference type="EMBL" id="JADBEG010000001">
    <property type="protein sequence ID" value="MBE1496351.1"/>
    <property type="molecule type" value="Genomic_DNA"/>
</dbReference>
<evidence type="ECO:0000313" key="1">
    <source>
        <dbReference type="EMBL" id="MBE1496351.1"/>
    </source>
</evidence>
<accession>A0ABR9HZI2</accession>
<sequence>MTSYLTPSEAISFLPDTTSDTLFVLGFPTRATPTAPAVLAFPSPDLATLHTPALATNVRDQLPAGSDADVLIVVIGDGQDNQDPLPHRAAIAALETALRPAGHTVTGCYWTPHTQPGAHLRDYRNPRRITTIMPATTPIDLAPPLRIMADTALPWGLPFTERGETIPARLGRFARTVLPLLVRYDDRTHDAVAQALDDAARGELPDDENGFALTCALRDNTIYGPLLVPPADLDLRRIEQLWLALHRGTADPAIRAKLAALTAASALRRRARHFAAFALAHATTAPGTNTLGILLQQHTSGAALDEELQHLAERVAMQRGNHF</sequence>
<comment type="caution">
    <text evidence="1">The sequence shown here is derived from an EMBL/GenBank/DDBJ whole genome shotgun (WGS) entry which is preliminary data.</text>
</comment>
<gene>
    <name evidence="1" type="ORF">H4696_003451</name>
</gene>
<organism evidence="1 2">
    <name type="scientific">Amycolatopsis lexingtonensis</name>
    <dbReference type="NCBI Taxonomy" id="218822"/>
    <lineage>
        <taxon>Bacteria</taxon>
        <taxon>Bacillati</taxon>
        <taxon>Actinomycetota</taxon>
        <taxon>Actinomycetes</taxon>
        <taxon>Pseudonocardiales</taxon>
        <taxon>Pseudonocardiaceae</taxon>
        <taxon>Amycolatopsis</taxon>
    </lineage>
</organism>
<dbReference type="InterPro" id="IPR025447">
    <property type="entry name" value="DUF4192"/>
</dbReference>
<keyword evidence="2" id="KW-1185">Reference proteome</keyword>
<name>A0ABR9HZI2_9PSEU</name>
<evidence type="ECO:0000313" key="2">
    <source>
        <dbReference type="Proteomes" id="UP000631670"/>
    </source>
</evidence>
<dbReference type="Pfam" id="PF13830">
    <property type="entry name" value="DUF4192"/>
    <property type="match status" value="1"/>
</dbReference>
<dbReference type="RefSeq" id="WP_192782354.1">
    <property type="nucleotide sequence ID" value="NZ_JADBEG010000001.1"/>
</dbReference>
<evidence type="ECO:0008006" key="3">
    <source>
        <dbReference type="Google" id="ProtNLM"/>
    </source>
</evidence>
<proteinExistence type="predicted"/>